<reference evidence="2" key="2">
    <citation type="submission" date="2025-08" db="UniProtKB">
        <authorList>
            <consortium name="Ensembl"/>
        </authorList>
    </citation>
    <scope>IDENTIFICATION</scope>
</reference>
<reference evidence="2 3" key="1">
    <citation type="journal article" date="2014" name="Nature">
        <title>The genomic substrate for adaptive radiation in African cichlid fish.</title>
        <authorList>
            <person name="Brawand D."/>
            <person name="Wagner C.E."/>
            <person name="Li Y.I."/>
            <person name="Malinsky M."/>
            <person name="Keller I."/>
            <person name="Fan S."/>
            <person name="Simakov O."/>
            <person name="Ng A.Y."/>
            <person name="Lim Z.W."/>
            <person name="Bezault E."/>
            <person name="Turner-Maier J."/>
            <person name="Johnson J."/>
            <person name="Alcazar R."/>
            <person name="Noh H.J."/>
            <person name="Russell P."/>
            <person name="Aken B."/>
            <person name="Alfoldi J."/>
            <person name="Amemiya C."/>
            <person name="Azzouzi N."/>
            <person name="Baroiller J.F."/>
            <person name="Barloy-Hubler F."/>
            <person name="Berlin A."/>
            <person name="Bloomquist R."/>
            <person name="Carleton K.L."/>
            <person name="Conte M.A."/>
            <person name="D'Cotta H."/>
            <person name="Eshel O."/>
            <person name="Gaffney L."/>
            <person name="Galibert F."/>
            <person name="Gante H.F."/>
            <person name="Gnerre S."/>
            <person name="Greuter L."/>
            <person name="Guyon R."/>
            <person name="Haddad N.S."/>
            <person name="Haerty W."/>
            <person name="Harris R.M."/>
            <person name="Hofmann H.A."/>
            <person name="Hourlier T."/>
            <person name="Hulata G."/>
            <person name="Jaffe D.B."/>
            <person name="Lara M."/>
            <person name="Lee A.P."/>
            <person name="MacCallum I."/>
            <person name="Mwaiko S."/>
            <person name="Nikaido M."/>
            <person name="Nishihara H."/>
            <person name="Ozouf-Costaz C."/>
            <person name="Penman D.J."/>
            <person name="Przybylski D."/>
            <person name="Rakotomanga M."/>
            <person name="Renn S.C.P."/>
            <person name="Ribeiro F.J."/>
            <person name="Ron M."/>
            <person name="Salzburger W."/>
            <person name="Sanchez-Pulido L."/>
            <person name="Santos M.E."/>
            <person name="Searle S."/>
            <person name="Sharpe T."/>
            <person name="Swofford R."/>
            <person name="Tan F.J."/>
            <person name="Williams L."/>
            <person name="Young S."/>
            <person name="Yin S."/>
            <person name="Okada N."/>
            <person name="Kocher T.D."/>
            <person name="Miska E.A."/>
            <person name="Lander E.S."/>
            <person name="Venkatesh B."/>
            <person name="Fernald R.D."/>
            <person name="Meyer A."/>
            <person name="Ponting C.P."/>
            <person name="Streelman J.T."/>
            <person name="Lindblad-Toh K."/>
            <person name="Seehausen O."/>
            <person name="Di Palma F."/>
        </authorList>
    </citation>
    <scope>NUCLEOTIDE SEQUENCE</scope>
</reference>
<accession>A0A3P9CA18</accession>
<feature type="transmembrane region" description="Helical" evidence="1">
    <location>
        <begin position="59"/>
        <end position="78"/>
    </location>
</feature>
<keyword evidence="3" id="KW-1185">Reference proteome</keyword>
<protein>
    <submittedName>
        <fullName evidence="2">Uncharacterized protein</fullName>
    </submittedName>
</protein>
<keyword evidence="1" id="KW-0812">Transmembrane</keyword>
<dbReference type="Proteomes" id="UP000265160">
    <property type="component" value="LG7"/>
</dbReference>
<name>A0A3P9CA18_9CICH</name>
<proteinExistence type="predicted"/>
<dbReference type="AlphaFoldDB" id="A0A3P9CA18"/>
<dbReference type="STRING" id="106582.ENSMZEP00005018889"/>
<keyword evidence="1" id="KW-1133">Transmembrane helix</keyword>
<dbReference type="GeneTree" id="ENSGT01140000283022"/>
<organism evidence="2 3">
    <name type="scientific">Maylandia zebra</name>
    <name type="common">zebra mbuna</name>
    <dbReference type="NCBI Taxonomy" id="106582"/>
    <lineage>
        <taxon>Eukaryota</taxon>
        <taxon>Metazoa</taxon>
        <taxon>Chordata</taxon>
        <taxon>Craniata</taxon>
        <taxon>Vertebrata</taxon>
        <taxon>Euteleostomi</taxon>
        <taxon>Actinopterygii</taxon>
        <taxon>Neopterygii</taxon>
        <taxon>Teleostei</taxon>
        <taxon>Neoteleostei</taxon>
        <taxon>Acanthomorphata</taxon>
        <taxon>Ovalentaria</taxon>
        <taxon>Cichlomorphae</taxon>
        <taxon>Cichliformes</taxon>
        <taxon>Cichlidae</taxon>
        <taxon>African cichlids</taxon>
        <taxon>Pseudocrenilabrinae</taxon>
        <taxon>Haplochromini</taxon>
        <taxon>Maylandia</taxon>
        <taxon>Maylandia zebra complex</taxon>
    </lineage>
</organism>
<evidence type="ECO:0000313" key="2">
    <source>
        <dbReference type="Ensembl" id="ENSMZEP00005018889.1"/>
    </source>
</evidence>
<reference evidence="2" key="3">
    <citation type="submission" date="2025-09" db="UniProtKB">
        <authorList>
            <consortium name="Ensembl"/>
        </authorList>
    </citation>
    <scope>IDENTIFICATION</scope>
</reference>
<sequence length="157" mass="18552">MDQQCNELMRTKFGRLVDLEALQMLSGNRRLEELKQEKLLKEAAYAKEIRQWDVYLYKIYKIFVAIMCYFAHILYNLYMCECIQGRQQFQDYRRRTDQEAIQNLQDLVIKQSQQAEALRREIHLLSCKGGHMLPPDQTRLPPLSPLRTPIGSINTGK</sequence>
<evidence type="ECO:0000256" key="1">
    <source>
        <dbReference type="SAM" id="Phobius"/>
    </source>
</evidence>
<evidence type="ECO:0000313" key="3">
    <source>
        <dbReference type="Proteomes" id="UP000265160"/>
    </source>
</evidence>
<keyword evidence="1" id="KW-0472">Membrane</keyword>
<dbReference type="Ensembl" id="ENSMZET00005019495.1">
    <property type="protein sequence ID" value="ENSMZEP00005018889.1"/>
    <property type="gene ID" value="ENSMZEG00005014175.1"/>
</dbReference>